<sequence length="151" mass="17048">MHFDSAQRKVEVKLLQVHSSGIAQHGVHINAEVAYNFSEIRYTRSCIHPMTHFPISGLSVSMSISSRVNGSSGGIPSSAIPLRIRVRNFSRNLFSLNSRPIEAALSTVRFKGLSRINERYQIHFRHYFNVWYNPLPLSPRGGALDAEKLED</sequence>
<reference evidence="1 2" key="1">
    <citation type="submission" date="2016-03" db="EMBL/GenBank/DDBJ databases">
        <title>Trachymyrmex septentrionalis WGS genome.</title>
        <authorList>
            <person name="Nygaard S."/>
            <person name="Hu H."/>
            <person name="Boomsma J."/>
            <person name="Zhang G."/>
        </authorList>
    </citation>
    <scope>NUCLEOTIDE SEQUENCE [LARGE SCALE GENOMIC DNA]</scope>
    <source>
        <strain evidence="1">Tsep2-gDNA-1</strain>
        <tissue evidence="1">Whole body</tissue>
    </source>
</reference>
<protein>
    <submittedName>
        <fullName evidence="1">Uncharacterized protein</fullName>
    </submittedName>
</protein>
<name>A0A195FC69_9HYME</name>
<dbReference type="AlphaFoldDB" id="A0A195FC69"/>
<dbReference type="Proteomes" id="UP000078541">
    <property type="component" value="Unassembled WGS sequence"/>
</dbReference>
<gene>
    <name evidence="1" type="ORF">ALC56_07843</name>
</gene>
<evidence type="ECO:0000313" key="1">
    <source>
        <dbReference type="EMBL" id="KYN37644.1"/>
    </source>
</evidence>
<evidence type="ECO:0000313" key="2">
    <source>
        <dbReference type="Proteomes" id="UP000078541"/>
    </source>
</evidence>
<dbReference type="EMBL" id="KQ981693">
    <property type="protein sequence ID" value="KYN37644.1"/>
    <property type="molecule type" value="Genomic_DNA"/>
</dbReference>
<keyword evidence="2" id="KW-1185">Reference proteome</keyword>
<proteinExistence type="predicted"/>
<accession>A0A195FC69</accession>
<organism evidence="1 2">
    <name type="scientific">Trachymyrmex septentrionalis</name>
    <dbReference type="NCBI Taxonomy" id="34720"/>
    <lineage>
        <taxon>Eukaryota</taxon>
        <taxon>Metazoa</taxon>
        <taxon>Ecdysozoa</taxon>
        <taxon>Arthropoda</taxon>
        <taxon>Hexapoda</taxon>
        <taxon>Insecta</taxon>
        <taxon>Pterygota</taxon>
        <taxon>Neoptera</taxon>
        <taxon>Endopterygota</taxon>
        <taxon>Hymenoptera</taxon>
        <taxon>Apocrita</taxon>
        <taxon>Aculeata</taxon>
        <taxon>Formicoidea</taxon>
        <taxon>Formicidae</taxon>
        <taxon>Myrmicinae</taxon>
        <taxon>Trachymyrmex</taxon>
    </lineage>
</organism>